<accession>A0A7W1XQV5</accession>
<dbReference type="AlphaFoldDB" id="A0A7W1XQV5"/>
<dbReference type="Proteomes" id="UP000538292">
    <property type="component" value="Unassembled WGS sequence"/>
</dbReference>
<dbReference type="GO" id="GO:0003677">
    <property type="term" value="F:DNA binding"/>
    <property type="evidence" value="ECO:0007669"/>
    <property type="project" value="InterPro"/>
</dbReference>
<evidence type="ECO:0000259" key="1">
    <source>
        <dbReference type="Pfam" id="PF09983"/>
    </source>
</evidence>
<dbReference type="InterPro" id="IPR036078">
    <property type="entry name" value="Spo11/TopoVI_A_sf"/>
</dbReference>
<dbReference type="EMBL" id="JACEOL010000010">
    <property type="protein sequence ID" value="MBA4601531.1"/>
    <property type="molecule type" value="Genomic_DNA"/>
</dbReference>
<evidence type="ECO:0000313" key="3">
    <source>
        <dbReference type="Proteomes" id="UP000538292"/>
    </source>
</evidence>
<evidence type="ECO:0000313" key="2">
    <source>
        <dbReference type="EMBL" id="MBA4601531.1"/>
    </source>
</evidence>
<dbReference type="RefSeq" id="WP_181738115.1">
    <property type="nucleotide sequence ID" value="NZ_JACEOL010000010.1"/>
</dbReference>
<feature type="domain" description="Wadjet protein JetD C-terminal" evidence="1">
    <location>
        <begin position="165"/>
        <end position="321"/>
    </location>
</feature>
<sequence>MDALEKVYLLAGIEPKHKKMERMRETLQPLEFHPWEWVRQWWQETDLKLAKRKSGGLDLDDLSGYKDLVKVLSKLPNIDDTGKSKRLLSQELFRDTKHFERNVQKRFLSLLKKYSPIEFETDEEYLDSVGIVENPKNVYVSGWLECQLRGETVSTKGFLGNIGLSAWTVKEMEICSIYCKRIITIENLTSYHQWTQQRAGKQELVIYTGGFPHRTLQMFLAKLANYLKSNCPNMPVYHWGDIDVGGVRIFEFIKTNFFQKTEPILMDASTFMKYKDKALPIDDGYVLKVRVMLESQRFSSWHEVLQLLEQYRLRIEQESIDEIPSNFSG</sequence>
<dbReference type="Gene3D" id="3.40.1360.10">
    <property type="match status" value="1"/>
</dbReference>
<gene>
    <name evidence="2" type="ORF">H2C83_04175</name>
</gene>
<dbReference type="InterPro" id="IPR024534">
    <property type="entry name" value="JetD_C"/>
</dbReference>
<reference evidence="2 3" key="1">
    <citation type="submission" date="2020-07" db="EMBL/GenBank/DDBJ databases">
        <title>Thermoactinomyces phylogeny.</title>
        <authorList>
            <person name="Dunlap C."/>
        </authorList>
    </citation>
    <scope>NUCLEOTIDE SEQUENCE [LARGE SCALE GENOMIC DNA]</scope>
    <source>
        <strain evidence="2 3">AMNI-1</strain>
    </source>
</reference>
<dbReference type="GO" id="GO:0005694">
    <property type="term" value="C:chromosome"/>
    <property type="evidence" value="ECO:0007669"/>
    <property type="project" value="InterPro"/>
</dbReference>
<comment type="caution">
    <text evidence="2">The sequence shown here is derived from an EMBL/GenBank/DDBJ whole genome shotgun (WGS) entry which is preliminary data.</text>
</comment>
<dbReference type="Pfam" id="PF09983">
    <property type="entry name" value="JetD_C"/>
    <property type="match status" value="1"/>
</dbReference>
<protein>
    <submittedName>
        <fullName evidence="2">DUF2399 domain-containing protein</fullName>
    </submittedName>
</protein>
<keyword evidence="3" id="KW-1185">Reference proteome</keyword>
<dbReference type="SUPFAM" id="SSF56726">
    <property type="entry name" value="DNA topoisomerase IV, alpha subunit"/>
    <property type="match status" value="1"/>
</dbReference>
<organism evidence="2 3">
    <name type="scientific">Thermoactinomyces mirandus</name>
    <dbReference type="NCBI Taxonomy" id="2756294"/>
    <lineage>
        <taxon>Bacteria</taxon>
        <taxon>Bacillati</taxon>
        <taxon>Bacillota</taxon>
        <taxon>Bacilli</taxon>
        <taxon>Bacillales</taxon>
        <taxon>Thermoactinomycetaceae</taxon>
        <taxon>Thermoactinomyces</taxon>
    </lineage>
</organism>
<proteinExistence type="predicted"/>
<name>A0A7W1XQV5_9BACL</name>